<organism evidence="1 2">
    <name type="scientific">Serpentinicella alkaliphila</name>
    <dbReference type="NCBI Taxonomy" id="1734049"/>
    <lineage>
        <taxon>Bacteria</taxon>
        <taxon>Bacillati</taxon>
        <taxon>Bacillota</taxon>
        <taxon>Clostridia</taxon>
        <taxon>Peptostreptococcales</taxon>
        <taxon>Natronincolaceae</taxon>
        <taxon>Serpentinicella</taxon>
    </lineage>
</organism>
<keyword evidence="2" id="KW-1185">Reference proteome</keyword>
<comment type="caution">
    <text evidence="1">The sequence shown here is derived from an EMBL/GenBank/DDBJ whole genome shotgun (WGS) entry which is preliminary data.</text>
</comment>
<accession>A0A4R2TI70</accession>
<gene>
    <name evidence="1" type="ORF">EDD79_101251</name>
</gene>
<reference evidence="1 2" key="1">
    <citation type="submission" date="2019-03" db="EMBL/GenBank/DDBJ databases">
        <title>Genomic Encyclopedia of Type Strains, Phase IV (KMG-IV): sequencing the most valuable type-strain genomes for metagenomic binning, comparative biology and taxonomic classification.</title>
        <authorList>
            <person name="Goeker M."/>
        </authorList>
    </citation>
    <scope>NUCLEOTIDE SEQUENCE [LARGE SCALE GENOMIC DNA]</scope>
    <source>
        <strain evidence="1 2">DSM 100013</strain>
    </source>
</reference>
<protein>
    <submittedName>
        <fullName evidence="1">Uncharacterized protein</fullName>
    </submittedName>
</protein>
<dbReference type="AlphaFoldDB" id="A0A4R2TI70"/>
<dbReference type="CDD" id="cd22231">
    <property type="entry name" value="RHH_NikR_HicB-like"/>
    <property type="match status" value="1"/>
</dbReference>
<sequence length="47" mass="5226">MSKSSKNHTLSLPIDLLDKLKDFSKEGYITSVNAAVKEAIESYVIKL</sequence>
<evidence type="ECO:0000313" key="2">
    <source>
        <dbReference type="Proteomes" id="UP000295504"/>
    </source>
</evidence>
<dbReference type="Proteomes" id="UP000295504">
    <property type="component" value="Unassembled WGS sequence"/>
</dbReference>
<name>A0A4R2TI70_9FIRM</name>
<evidence type="ECO:0000313" key="1">
    <source>
        <dbReference type="EMBL" id="TCQ02921.1"/>
    </source>
</evidence>
<proteinExistence type="predicted"/>
<dbReference type="EMBL" id="SLYC01000012">
    <property type="protein sequence ID" value="TCQ02921.1"/>
    <property type="molecule type" value="Genomic_DNA"/>
</dbReference>